<sequence length="50" mass="5798">MFLVEAAGNIEISNTLTFKSLQQVLIKIEFIKNLGIKNLIELFKIYRNLD</sequence>
<dbReference type="AlphaFoldDB" id="A0A1H0Y9E0"/>
<accession>A0A1H0Y9E0</accession>
<gene>
    <name evidence="1" type="ORF">SAMN05421664_0582</name>
</gene>
<name>A0A1H0Y9E0_9FLAO</name>
<dbReference type="Proteomes" id="UP000199627">
    <property type="component" value="Unassembled WGS sequence"/>
</dbReference>
<organism evidence="1 2">
    <name type="scientific">Chryseobacterium soldanellicola</name>
    <dbReference type="NCBI Taxonomy" id="311333"/>
    <lineage>
        <taxon>Bacteria</taxon>
        <taxon>Pseudomonadati</taxon>
        <taxon>Bacteroidota</taxon>
        <taxon>Flavobacteriia</taxon>
        <taxon>Flavobacteriales</taxon>
        <taxon>Weeksellaceae</taxon>
        <taxon>Chryseobacterium group</taxon>
        <taxon>Chryseobacterium</taxon>
    </lineage>
</organism>
<keyword evidence="2" id="KW-1185">Reference proteome</keyword>
<reference evidence="2" key="1">
    <citation type="submission" date="2016-10" db="EMBL/GenBank/DDBJ databases">
        <authorList>
            <person name="Varghese N."/>
            <person name="Submissions S."/>
        </authorList>
    </citation>
    <scope>NUCLEOTIDE SEQUENCE [LARGE SCALE GENOMIC DNA]</scope>
    <source>
        <strain evidence="2">DSM 17072</strain>
    </source>
</reference>
<evidence type="ECO:0000313" key="2">
    <source>
        <dbReference type="Proteomes" id="UP000199627"/>
    </source>
</evidence>
<proteinExistence type="predicted"/>
<evidence type="ECO:0000313" key="1">
    <source>
        <dbReference type="EMBL" id="SDQ11829.1"/>
    </source>
</evidence>
<protein>
    <submittedName>
        <fullName evidence="1">Uncharacterized protein</fullName>
    </submittedName>
</protein>
<dbReference type="EMBL" id="FNKL01000001">
    <property type="protein sequence ID" value="SDQ11829.1"/>
    <property type="molecule type" value="Genomic_DNA"/>
</dbReference>